<name>A0A9K3EFZ3_HELAN</name>
<dbReference type="SUPFAM" id="SSF53784">
    <property type="entry name" value="Phosphofructokinase"/>
    <property type="match status" value="1"/>
</dbReference>
<organism evidence="2 3">
    <name type="scientific">Helianthus annuus</name>
    <name type="common">Common sunflower</name>
    <dbReference type="NCBI Taxonomy" id="4232"/>
    <lineage>
        <taxon>Eukaryota</taxon>
        <taxon>Viridiplantae</taxon>
        <taxon>Streptophyta</taxon>
        <taxon>Embryophyta</taxon>
        <taxon>Tracheophyta</taxon>
        <taxon>Spermatophyta</taxon>
        <taxon>Magnoliopsida</taxon>
        <taxon>eudicotyledons</taxon>
        <taxon>Gunneridae</taxon>
        <taxon>Pentapetalae</taxon>
        <taxon>asterids</taxon>
        <taxon>campanulids</taxon>
        <taxon>Asterales</taxon>
        <taxon>Asteraceae</taxon>
        <taxon>Asteroideae</taxon>
        <taxon>Heliantheae alliance</taxon>
        <taxon>Heliantheae</taxon>
        <taxon>Helianthus</taxon>
    </lineage>
</organism>
<reference evidence="2" key="1">
    <citation type="journal article" date="2017" name="Nature">
        <title>The sunflower genome provides insights into oil metabolism, flowering and Asterid evolution.</title>
        <authorList>
            <person name="Badouin H."/>
            <person name="Gouzy J."/>
            <person name="Grassa C.J."/>
            <person name="Murat F."/>
            <person name="Staton S.E."/>
            <person name="Cottret L."/>
            <person name="Lelandais-Briere C."/>
            <person name="Owens G.L."/>
            <person name="Carrere S."/>
            <person name="Mayjonade B."/>
            <person name="Legrand L."/>
            <person name="Gill N."/>
            <person name="Kane N.C."/>
            <person name="Bowers J.E."/>
            <person name="Hubner S."/>
            <person name="Bellec A."/>
            <person name="Berard A."/>
            <person name="Berges H."/>
            <person name="Blanchet N."/>
            <person name="Boniface M.C."/>
            <person name="Brunel D."/>
            <person name="Catrice O."/>
            <person name="Chaidir N."/>
            <person name="Claudel C."/>
            <person name="Donnadieu C."/>
            <person name="Faraut T."/>
            <person name="Fievet G."/>
            <person name="Helmstetter N."/>
            <person name="King M."/>
            <person name="Knapp S.J."/>
            <person name="Lai Z."/>
            <person name="Le Paslier M.C."/>
            <person name="Lippi Y."/>
            <person name="Lorenzon L."/>
            <person name="Mandel J.R."/>
            <person name="Marage G."/>
            <person name="Marchand G."/>
            <person name="Marquand E."/>
            <person name="Bret-Mestries E."/>
            <person name="Morien E."/>
            <person name="Nambeesan S."/>
            <person name="Nguyen T."/>
            <person name="Pegot-Espagnet P."/>
            <person name="Pouilly N."/>
            <person name="Raftis F."/>
            <person name="Sallet E."/>
            <person name="Schiex T."/>
            <person name="Thomas J."/>
            <person name="Vandecasteele C."/>
            <person name="Vares D."/>
            <person name="Vear F."/>
            <person name="Vautrin S."/>
            <person name="Crespi M."/>
            <person name="Mangin B."/>
            <person name="Burke J.M."/>
            <person name="Salse J."/>
            <person name="Munos S."/>
            <person name="Vincourt P."/>
            <person name="Rieseberg L.H."/>
            <person name="Langlade N.B."/>
        </authorList>
    </citation>
    <scope>NUCLEOTIDE SEQUENCE</scope>
    <source>
        <tissue evidence="2">Leaves</tissue>
    </source>
</reference>
<evidence type="ECO:0000313" key="3">
    <source>
        <dbReference type="Proteomes" id="UP000215914"/>
    </source>
</evidence>
<evidence type="ECO:0000313" key="2">
    <source>
        <dbReference type="EMBL" id="KAF5772191.1"/>
    </source>
</evidence>
<keyword evidence="1" id="KW-0732">Signal</keyword>
<dbReference type="InterPro" id="IPR035966">
    <property type="entry name" value="PKF_sf"/>
</dbReference>
<sequence>MTPSAVAASMAPLLLRPFLAGECESEDEFDNNGDNSAQLLAAPNAANNAQAIVTGLLEEFETIFDDYAMLKCCTSADSWIDNSGSEDSVDDEHKVNRYHDAENEADQESDKDPEHVLSGFEFLDDWLKQNGHAVVVVAEGAGQDMIPRTDEQKQKRDEYGNPVFLDVGVWLKSELKKWWSKDHEGELFTVNYIDPSYMLRI</sequence>
<comment type="caution">
    <text evidence="2">The sequence shown here is derived from an EMBL/GenBank/DDBJ whole genome shotgun (WGS) entry which is preliminary data.</text>
</comment>
<proteinExistence type="predicted"/>
<feature type="signal peptide" evidence="1">
    <location>
        <begin position="1"/>
        <end position="25"/>
    </location>
</feature>
<reference evidence="2" key="2">
    <citation type="submission" date="2020-06" db="EMBL/GenBank/DDBJ databases">
        <title>Helianthus annuus Genome sequencing and assembly Release 2.</title>
        <authorList>
            <person name="Gouzy J."/>
            <person name="Langlade N."/>
            <person name="Munos S."/>
        </authorList>
    </citation>
    <scope>NUCLEOTIDE SEQUENCE</scope>
    <source>
        <tissue evidence="2">Leaves</tissue>
    </source>
</reference>
<dbReference type="Proteomes" id="UP000215914">
    <property type="component" value="Unassembled WGS sequence"/>
</dbReference>
<dbReference type="GO" id="GO:0003872">
    <property type="term" value="F:6-phosphofructokinase activity"/>
    <property type="evidence" value="ECO:0007669"/>
    <property type="project" value="UniProtKB-EC"/>
</dbReference>
<accession>A0A9K3EFZ3</accession>
<protein>
    <submittedName>
        <fullName evidence="2">6-phosphofructokinase</fullName>
        <ecNumber evidence="2">2.7.1.11</ecNumber>
    </submittedName>
</protein>
<keyword evidence="2" id="KW-0808">Transferase</keyword>
<dbReference type="Gramene" id="mRNA:HanXRQr2_Chr13g0573931">
    <property type="protein sequence ID" value="mRNA:HanXRQr2_Chr13g0573931"/>
    <property type="gene ID" value="HanXRQr2_Chr13g0573931"/>
</dbReference>
<dbReference type="PANTHER" id="PTHR46265">
    <property type="entry name" value="RHO GTPASE-ACTIVATING PROTEIN 7"/>
    <property type="match status" value="1"/>
</dbReference>
<keyword evidence="3" id="KW-1185">Reference proteome</keyword>
<dbReference type="EC" id="2.7.1.11" evidence="2"/>
<gene>
    <name evidence="2" type="ORF">HanXRQr2_Chr13g0573931</name>
</gene>
<feature type="chain" id="PRO_5039918841" evidence="1">
    <location>
        <begin position="26"/>
        <end position="201"/>
    </location>
</feature>
<evidence type="ECO:0000256" key="1">
    <source>
        <dbReference type="SAM" id="SignalP"/>
    </source>
</evidence>
<dbReference type="Gene3D" id="3.40.50.460">
    <property type="entry name" value="Phosphofructokinase domain"/>
    <property type="match status" value="1"/>
</dbReference>
<dbReference type="AlphaFoldDB" id="A0A9K3EFZ3"/>
<dbReference type="InterPro" id="IPR052799">
    <property type="entry name" value="Rho_GAP_Regulators"/>
</dbReference>
<dbReference type="PANTHER" id="PTHR46265:SF2">
    <property type="entry name" value="RHO GTPASE-ACTIVATING PROTEIN 7"/>
    <property type="match status" value="1"/>
</dbReference>
<dbReference type="EMBL" id="MNCJ02000328">
    <property type="protein sequence ID" value="KAF5772191.1"/>
    <property type="molecule type" value="Genomic_DNA"/>
</dbReference>